<organism evidence="4 5">
    <name type="scientific">Stieleria varia</name>
    <dbReference type="NCBI Taxonomy" id="2528005"/>
    <lineage>
        <taxon>Bacteria</taxon>
        <taxon>Pseudomonadati</taxon>
        <taxon>Planctomycetota</taxon>
        <taxon>Planctomycetia</taxon>
        <taxon>Pirellulales</taxon>
        <taxon>Pirellulaceae</taxon>
        <taxon>Stieleria</taxon>
    </lineage>
</organism>
<keyword evidence="5" id="KW-1185">Reference proteome</keyword>
<dbReference type="InterPro" id="IPR000644">
    <property type="entry name" value="CBS_dom"/>
</dbReference>
<dbReference type="Gene3D" id="3.10.580.10">
    <property type="entry name" value="CBS-domain"/>
    <property type="match status" value="1"/>
</dbReference>
<sequence length="148" mass="15919">MKLKDVMTTHVRGISADESVRNAAEAMSQMQVGSLPVFRDGKPIGIITDRDIVVRCVAAGLDCSQTPCRQAMTGELITLPETTDIEAAASAMEERQIRRLLVTGENYDIVGIVSVGDIAANSGSQKVCAELIERMSVPAEPVRFEAVQ</sequence>
<evidence type="ECO:0000256" key="2">
    <source>
        <dbReference type="PROSITE-ProRule" id="PRU00703"/>
    </source>
</evidence>
<dbReference type="Pfam" id="PF00571">
    <property type="entry name" value="CBS"/>
    <property type="match status" value="2"/>
</dbReference>
<dbReference type="OrthoDB" id="9802114at2"/>
<dbReference type="PANTHER" id="PTHR43080">
    <property type="entry name" value="CBS DOMAIN-CONTAINING PROTEIN CBSX3, MITOCHONDRIAL"/>
    <property type="match status" value="1"/>
</dbReference>
<evidence type="ECO:0000313" key="5">
    <source>
        <dbReference type="Proteomes" id="UP000320176"/>
    </source>
</evidence>
<accession>A0A5C6B375</accession>
<comment type="caution">
    <text evidence="4">The sequence shown here is derived from an EMBL/GenBank/DDBJ whole genome shotgun (WGS) entry which is preliminary data.</text>
</comment>
<name>A0A5C6B375_9BACT</name>
<feature type="domain" description="CBS" evidence="3">
    <location>
        <begin position="72"/>
        <end position="130"/>
    </location>
</feature>
<keyword evidence="1 2" id="KW-0129">CBS domain</keyword>
<dbReference type="InterPro" id="IPR046342">
    <property type="entry name" value="CBS_dom_sf"/>
</dbReference>
<dbReference type="SMART" id="SM00116">
    <property type="entry name" value="CBS"/>
    <property type="match status" value="2"/>
</dbReference>
<protein>
    <submittedName>
        <fullName evidence="4">Hypoxic response protein 1</fullName>
    </submittedName>
</protein>
<dbReference type="PANTHER" id="PTHR43080:SF2">
    <property type="entry name" value="CBS DOMAIN-CONTAINING PROTEIN"/>
    <property type="match status" value="1"/>
</dbReference>
<dbReference type="AlphaFoldDB" id="A0A5C6B375"/>
<evidence type="ECO:0000256" key="1">
    <source>
        <dbReference type="ARBA" id="ARBA00023122"/>
    </source>
</evidence>
<evidence type="ECO:0000259" key="3">
    <source>
        <dbReference type="PROSITE" id="PS51371"/>
    </source>
</evidence>
<evidence type="ECO:0000313" key="4">
    <source>
        <dbReference type="EMBL" id="TWU04934.1"/>
    </source>
</evidence>
<dbReference type="EMBL" id="SJPN01000003">
    <property type="protein sequence ID" value="TWU04934.1"/>
    <property type="molecule type" value="Genomic_DNA"/>
</dbReference>
<feature type="domain" description="CBS" evidence="3">
    <location>
        <begin position="7"/>
        <end position="63"/>
    </location>
</feature>
<reference evidence="4 5" key="1">
    <citation type="submission" date="2019-02" db="EMBL/GenBank/DDBJ databases">
        <title>Deep-cultivation of Planctomycetes and their phenomic and genomic characterization uncovers novel biology.</title>
        <authorList>
            <person name="Wiegand S."/>
            <person name="Jogler M."/>
            <person name="Boedeker C."/>
            <person name="Pinto D."/>
            <person name="Vollmers J."/>
            <person name="Rivas-Marin E."/>
            <person name="Kohn T."/>
            <person name="Peeters S.H."/>
            <person name="Heuer A."/>
            <person name="Rast P."/>
            <person name="Oberbeckmann S."/>
            <person name="Bunk B."/>
            <person name="Jeske O."/>
            <person name="Meyerdierks A."/>
            <person name="Storesund J.E."/>
            <person name="Kallscheuer N."/>
            <person name="Luecker S."/>
            <person name="Lage O.M."/>
            <person name="Pohl T."/>
            <person name="Merkel B.J."/>
            <person name="Hornburger P."/>
            <person name="Mueller R.-W."/>
            <person name="Bruemmer F."/>
            <person name="Labrenz M."/>
            <person name="Spormann A.M."/>
            <person name="Op Den Camp H."/>
            <person name="Overmann J."/>
            <person name="Amann R."/>
            <person name="Jetten M.S.M."/>
            <person name="Mascher T."/>
            <person name="Medema M.H."/>
            <person name="Devos D.P."/>
            <person name="Kaster A.-K."/>
            <person name="Ovreas L."/>
            <person name="Rohde M."/>
            <person name="Galperin M.Y."/>
            <person name="Jogler C."/>
        </authorList>
    </citation>
    <scope>NUCLEOTIDE SEQUENCE [LARGE SCALE GENOMIC DNA]</scope>
    <source>
        <strain evidence="4 5">Pla52n</strain>
    </source>
</reference>
<dbReference type="SUPFAM" id="SSF54631">
    <property type="entry name" value="CBS-domain pair"/>
    <property type="match status" value="1"/>
</dbReference>
<dbReference type="InterPro" id="IPR051257">
    <property type="entry name" value="Diverse_CBS-Domain"/>
</dbReference>
<dbReference type="PROSITE" id="PS51371">
    <property type="entry name" value="CBS"/>
    <property type="match status" value="2"/>
</dbReference>
<gene>
    <name evidence="4" type="primary">hrp1</name>
    <name evidence="4" type="ORF">Pla52n_29790</name>
</gene>
<dbReference type="Proteomes" id="UP000320176">
    <property type="component" value="Unassembled WGS sequence"/>
</dbReference>
<dbReference type="RefSeq" id="WP_146520263.1">
    <property type="nucleotide sequence ID" value="NZ_CP151726.1"/>
</dbReference>
<proteinExistence type="predicted"/>
<dbReference type="CDD" id="cd04622">
    <property type="entry name" value="CBS_pair_HRP1_like"/>
    <property type="match status" value="1"/>
</dbReference>